<accession>A0A151GCS5</accession>
<sequence length="140" mass="14941">MLATHGKEALIHVGRDLGPGSVLGHACMPPLVSFLLAQRAKYLIRYPTRNQRDRKKSCGTGRKGQQVDERQPRWASEKSITIVGLGGSSNGIVGVVSICAKAAPFVIGEAGGAMWVRRLRAIRLSARPGCGPVSALTRGR</sequence>
<dbReference type="Proteomes" id="UP000076580">
    <property type="component" value="Chromosome 03"/>
</dbReference>
<proteinExistence type="predicted"/>
<reference evidence="2 3" key="1">
    <citation type="journal article" date="2016" name="Sci. Rep.">
        <title>Insights into Adaptations to a Near-Obligate Nematode Endoparasitic Lifestyle from the Finished Genome of Drechmeria coniospora.</title>
        <authorList>
            <person name="Zhang L."/>
            <person name="Zhou Z."/>
            <person name="Guo Q."/>
            <person name="Fokkens L."/>
            <person name="Miskei M."/>
            <person name="Pocsi I."/>
            <person name="Zhang W."/>
            <person name="Chen M."/>
            <person name="Wang L."/>
            <person name="Sun Y."/>
            <person name="Donzelli B.G."/>
            <person name="Gibson D.M."/>
            <person name="Nelson D.R."/>
            <person name="Luo J.G."/>
            <person name="Rep M."/>
            <person name="Liu H."/>
            <person name="Yang S."/>
            <person name="Wang J."/>
            <person name="Krasnoff S.B."/>
            <person name="Xu Y."/>
            <person name="Molnar I."/>
            <person name="Lin M."/>
        </authorList>
    </citation>
    <scope>NUCLEOTIDE SEQUENCE [LARGE SCALE GENOMIC DNA]</scope>
    <source>
        <strain evidence="2 3">ARSEF 6962</strain>
    </source>
</reference>
<gene>
    <name evidence="2" type="ORF">DCS_06860</name>
</gene>
<dbReference type="EMBL" id="LAYC01000003">
    <property type="protein sequence ID" value="KYK54899.1"/>
    <property type="molecule type" value="Genomic_DNA"/>
</dbReference>
<dbReference type="InParanoid" id="A0A151GCS5"/>
<organism evidence="2 3">
    <name type="scientific">Drechmeria coniospora</name>
    <name type="common">Nematophagous fungus</name>
    <name type="synonym">Meria coniospora</name>
    <dbReference type="NCBI Taxonomy" id="98403"/>
    <lineage>
        <taxon>Eukaryota</taxon>
        <taxon>Fungi</taxon>
        <taxon>Dikarya</taxon>
        <taxon>Ascomycota</taxon>
        <taxon>Pezizomycotina</taxon>
        <taxon>Sordariomycetes</taxon>
        <taxon>Hypocreomycetidae</taxon>
        <taxon>Hypocreales</taxon>
        <taxon>Ophiocordycipitaceae</taxon>
        <taxon>Drechmeria</taxon>
    </lineage>
</organism>
<keyword evidence="3" id="KW-1185">Reference proteome</keyword>
<dbReference type="AlphaFoldDB" id="A0A151GCS5"/>
<feature type="region of interest" description="Disordered" evidence="1">
    <location>
        <begin position="52"/>
        <end position="73"/>
    </location>
</feature>
<evidence type="ECO:0000256" key="1">
    <source>
        <dbReference type="SAM" id="MobiDB-lite"/>
    </source>
</evidence>
<protein>
    <submittedName>
        <fullName evidence="2">Uncharacterized protein</fullName>
    </submittedName>
</protein>
<evidence type="ECO:0000313" key="2">
    <source>
        <dbReference type="EMBL" id="KYK54899.1"/>
    </source>
</evidence>
<name>A0A151GCS5_DRECN</name>
<dbReference type="GeneID" id="63719503"/>
<dbReference type="RefSeq" id="XP_040654251.1">
    <property type="nucleotide sequence ID" value="XM_040804147.1"/>
</dbReference>
<comment type="caution">
    <text evidence="2">The sequence shown here is derived from an EMBL/GenBank/DDBJ whole genome shotgun (WGS) entry which is preliminary data.</text>
</comment>
<evidence type="ECO:0000313" key="3">
    <source>
        <dbReference type="Proteomes" id="UP000076580"/>
    </source>
</evidence>